<reference evidence="1 2" key="1">
    <citation type="submission" date="2018-07" db="EMBL/GenBank/DDBJ databases">
        <title>A draft genome of a endophytic bacteria, a new species of Pedobacter.</title>
        <authorList>
            <person name="Zhang Z.D."/>
            <person name="Chen Z.J."/>
        </authorList>
    </citation>
    <scope>NUCLEOTIDE SEQUENCE [LARGE SCALE GENOMIC DNA]</scope>
    <source>
        <strain evidence="1 2">RS10</strain>
    </source>
</reference>
<gene>
    <name evidence="1" type="ORF">DRW42_00395</name>
</gene>
<name>A0A366LE61_9SPHI</name>
<dbReference type="EMBL" id="QNQU01000001">
    <property type="protein sequence ID" value="RBQ11773.1"/>
    <property type="molecule type" value="Genomic_DNA"/>
</dbReference>
<dbReference type="RefSeq" id="WP_113946853.1">
    <property type="nucleotide sequence ID" value="NZ_QNQU01000001.1"/>
</dbReference>
<dbReference type="Proteomes" id="UP000252081">
    <property type="component" value="Unassembled WGS sequence"/>
</dbReference>
<comment type="caution">
    <text evidence="1">The sequence shown here is derived from an EMBL/GenBank/DDBJ whole genome shotgun (WGS) entry which is preliminary data.</text>
</comment>
<keyword evidence="2" id="KW-1185">Reference proteome</keyword>
<organism evidence="1 2">
    <name type="scientific">Pedobacter miscanthi</name>
    <dbReference type="NCBI Taxonomy" id="2259170"/>
    <lineage>
        <taxon>Bacteria</taxon>
        <taxon>Pseudomonadati</taxon>
        <taxon>Bacteroidota</taxon>
        <taxon>Sphingobacteriia</taxon>
        <taxon>Sphingobacteriales</taxon>
        <taxon>Sphingobacteriaceae</taxon>
        <taxon>Pedobacter</taxon>
    </lineage>
</organism>
<dbReference type="AlphaFoldDB" id="A0A366LE61"/>
<proteinExistence type="predicted"/>
<protein>
    <submittedName>
        <fullName evidence="1">Uncharacterized protein</fullName>
    </submittedName>
</protein>
<accession>A0A366LE61</accession>
<evidence type="ECO:0000313" key="1">
    <source>
        <dbReference type="EMBL" id="RBQ11773.1"/>
    </source>
</evidence>
<sequence length="149" mass="16990">MENLEYLESEIASFTEAFCPYGYLDIKTALLRTLSAGFDATWAFDQITVFCDECGLEFSKVDPCYIVMEGILQQARNEIEALSGFDICNDANFYVYGNFMCSSFEGVEEDREQLRSALTGCSWQFDDLSECARYWLVENEVELGSDEVK</sequence>
<dbReference type="OrthoDB" id="767604at2"/>
<evidence type="ECO:0000313" key="2">
    <source>
        <dbReference type="Proteomes" id="UP000252081"/>
    </source>
</evidence>